<accession>A0A928Y6A5</accession>
<dbReference type="Gene3D" id="1.20.272.10">
    <property type="match status" value="1"/>
</dbReference>
<gene>
    <name evidence="8" type="ORF">HS096_00840</name>
</gene>
<dbReference type="GO" id="GO:0003677">
    <property type="term" value="F:DNA binding"/>
    <property type="evidence" value="ECO:0007669"/>
    <property type="project" value="InterPro"/>
</dbReference>
<dbReference type="AlphaFoldDB" id="A0A928Y6A5"/>
<dbReference type="InterPro" id="IPR021886">
    <property type="entry name" value="MgsA_C"/>
</dbReference>
<dbReference type="InterPro" id="IPR003593">
    <property type="entry name" value="AAA+_ATPase"/>
</dbReference>
<dbReference type="Gene3D" id="3.40.50.300">
    <property type="entry name" value="P-loop containing nucleotide triphosphate hydrolases"/>
    <property type="match status" value="1"/>
</dbReference>
<dbReference type="PANTHER" id="PTHR13779">
    <property type="entry name" value="WERNER HELICASE-INTERACTING PROTEIN 1 FAMILY MEMBER"/>
    <property type="match status" value="1"/>
</dbReference>
<organism evidence="8 9">
    <name type="scientific">candidate division WWE3 bacterium</name>
    <dbReference type="NCBI Taxonomy" id="2053526"/>
    <lineage>
        <taxon>Bacteria</taxon>
        <taxon>Katanobacteria</taxon>
    </lineage>
</organism>
<reference evidence="8" key="1">
    <citation type="submission" date="2020-05" db="EMBL/GenBank/DDBJ databases">
        <title>High-Quality Genomes of Partial-Nitritation/Anammox System by Hierarchical Clustering Based Hybrid Assembly.</title>
        <authorList>
            <person name="Liu L."/>
            <person name="Wang Y."/>
            <person name="Che Y."/>
            <person name="Chen Y."/>
            <person name="Xia Y."/>
            <person name="Luo R."/>
            <person name="Cheng S.H."/>
            <person name="Zheng C."/>
            <person name="Zhang T."/>
        </authorList>
    </citation>
    <scope>NUCLEOTIDE SEQUENCE</scope>
    <source>
        <strain evidence="8">H1_PAT1</strain>
    </source>
</reference>
<comment type="caution">
    <text evidence="8">The sequence shown here is derived from an EMBL/GenBank/DDBJ whole genome shotgun (WGS) entry which is preliminary data.</text>
</comment>
<protein>
    <recommendedName>
        <fullName evidence="3">Replication-associated recombination protein A</fullName>
    </recommendedName>
</protein>
<evidence type="ECO:0000256" key="1">
    <source>
        <dbReference type="ARBA" id="ARBA00002393"/>
    </source>
</evidence>
<dbReference type="SUPFAM" id="SSF52540">
    <property type="entry name" value="P-loop containing nucleoside triphosphate hydrolases"/>
    <property type="match status" value="1"/>
</dbReference>
<dbReference type="GO" id="GO:0006261">
    <property type="term" value="P:DNA-templated DNA replication"/>
    <property type="evidence" value="ECO:0007669"/>
    <property type="project" value="TreeGrafter"/>
</dbReference>
<dbReference type="Pfam" id="PF12002">
    <property type="entry name" value="MgsA_C"/>
    <property type="match status" value="1"/>
</dbReference>
<dbReference type="EMBL" id="JABTTY010000001">
    <property type="protein sequence ID" value="MBE7524934.1"/>
    <property type="molecule type" value="Genomic_DNA"/>
</dbReference>
<dbReference type="Proteomes" id="UP000710385">
    <property type="component" value="Unassembled WGS sequence"/>
</dbReference>
<keyword evidence="5" id="KW-0547">Nucleotide-binding</keyword>
<dbReference type="SUPFAM" id="SSF48019">
    <property type="entry name" value="post-AAA+ oligomerization domain-like"/>
    <property type="match status" value="1"/>
</dbReference>
<dbReference type="InterPro" id="IPR027417">
    <property type="entry name" value="P-loop_NTPase"/>
</dbReference>
<evidence type="ECO:0000256" key="2">
    <source>
        <dbReference type="ARBA" id="ARBA00008959"/>
    </source>
</evidence>
<dbReference type="PANTHER" id="PTHR13779:SF7">
    <property type="entry name" value="ATPASE WRNIP1"/>
    <property type="match status" value="1"/>
</dbReference>
<dbReference type="GO" id="GO:0016887">
    <property type="term" value="F:ATP hydrolysis activity"/>
    <property type="evidence" value="ECO:0007669"/>
    <property type="project" value="InterPro"/>
</dbReference>
<dbReference type="Gene3D" id="1.10.3710.10">
    <property type="entry name" value="DNA polymerase III clamp loader subunits, C-terminal domain"/>
    <property type="match status" value="1"/>
</dbReference>
<dbReference type="InterPro" id="IPR032423">
    <property type="entry name" value="AAA_assoc_2"/>
</dbReference>
<dbReference type="Pfam" id="PF00004">
    <property type="entry name" value="AAA"/>
    <property type="match status" value="1"/>
</dbReference>
<proteinExistence type="inferred from homology"/>
<dbReference type="GO" id="GO:0008047">
    <property type="term" value="F:enzyme activator activity"/>
    <property type="evidence" value="ECO:0007669"/>
    <property type="project" value="TreeGrafter"/>
</dbReference>
<evidence type="ECO:0000256" key="4">
    <source>
        <dbReference type="ARBA" id="ARBA00022705"/>
    </source>
</evidence>
<dbReference type="CDD" id="cd00009">
    <property type="entry name" value="AAA"/>
    <property type="match status" value="1"/>
</dbReference>
<keyword evidence="4" id="KW-0235">DNA replication</keyword>
<dbReference type="GO" id="GO:0017116">
    <property type="term" value="F:single-stranded DNA helicase activity"/>
    <property type="evidence" value="ECO:0007669"/>
    <property type="project" value="TreeGrafter"/>
</dbReference>
<evidence type="ECO:0000259" key="7">
    <source>
        <dbReference type="SMART" id="SM00382"/>
    </source>
</evidence>
<comment type="function">
    <text evidence="1">DNA-dependent ATPase that plays important roles in cellular responses to stalled DNA replication processes.</text>
</comment>
<name>A0A928Y6A5_UNCKA</name>
<dbReference type="InterPro" id="IPR051314">
    <property type="entry name" value="AAA_ATPase_RarA/MGS1/WRNIP1"/>
</dbReference>
<sequence length="428" mass="47336">MPGLFDAAAEQRRKGFAPLADRIRPASFDEIVGQDALVGREKPLRLLIERDCIPSMVFWGPPGSGKTTIAKLIAGMTKSHFVELSAVTSGIQEVRNVVKEAEIQLGYHGKRTVLFIDEIHRFNKAQQDAFLPHVERGTIILIGATTENPSFEMNAALLSRCKVFVLEKVGEDGMRAIIARALNDTVRGLGNLRVRVTDDVMDELLALADGDARTALNALELTVNASSREKDGTVILSAERLHDAFQRSHYLYDKKGEEHYNIISALHKSLRGSDENAALYWLARMLEAGEDPLYVARRLVRFASEDIGMADPEALVQAVACYQACHFLGMPECNVILAQCTVYLAKAPKSNALYEAYGAAAQDVRQKPNAPVPLHIRNATTKLMKNLGYGKGYMYNPAFDEPVKQDYLPEILKGSVYYKEKKPKSGQG</sequence>
<dbReference type="CDD" id="cd18139">
    <property type="entry name" value="HLD_clamp_RarA"/>
    <property type="match status" value="1"/>
</dbReference>
<dbReference type="GO" id="GO:0000731">
    <property type="term" value="P:DNA synthesis involved in DNA repair"/>
    <property type="evidence" value="ECO:0007669"/>
    <property type="project" value="TreeGrafter"/>
</dbReference>
<evidence type="ECO:0000256" key="6">
    <source>
        <dbReference type="ARBA" id="ARBA00022840"/>
    </source>
</evidence>
<evidence type="ECO:0000313" key="9">
    <source>
        <dbReference type="Proteomes" id="UP000710385"/>
    </source>
</evidence>
<dbReference type="FunFam" id="1.10.8.60:FF:000029">
    <property type="entry name" value="Replication-associated recombination protein A"/>
    <property type="match status" value="1"/>
</dbReference>
<dbReference type="GO" id="GO:0005524">
    <property type="term" value="F:ATP binding"/>
    <property type="evidence" value="ECO:0007669"/>
    <property type="project" value="UniProtKB-KW"/>
</dbReference>
<evidence type="ECO:0000313" key="8">
    <source>
        <dbReference type="EMBL" id="MBE7524934.1"/>
    </source>
</evidence>
<keyword evidence="6" id="KW-0067">ATP-binding</keyword>
<dbReference type="FunFam" id="3.40.50.300:FF:000137">
    <property type="entry name" value="Replication-associated recombination protein A"/>
    <property type="match status" value="1"/>
</dbReference>
<dbReference type="Gene3D" id="1.10.8.60">
    <property type="match status" value="1"/>
</dbReference>
<dbReference type="InterPro" id="IPR008921">
    <property type="entry name" value="DNA_pol3_clamp-load_cplx_C"/>
</dbReference>
<dbReference type="FunFam" id="1.20.272.10:FF:000001">
    <property type="entry name" value="Putative AAA family ATPase"/>
    <property type="match status" value="1"/>
</dbReference>
<dbReference type="SMART" id="SM00382">
    <property type="entry name" value="AAA"/>
    <property type="match status" value="1"/>
</dbReference>
<feature type="domain" description="AAA+ ATPase" evidence="7">
    <location>
        <begin position="52"/>
        <end position="170"/>
    </location>
</feature>
<dbReference type="Pfam" id="PF16193">
    <property type="entry name" value="AAA_assoc_2"/>
    <property type="match status" value="1"/>
</dbReference>
<dbReference type="InterPro" id="IPR003959">
    <property type="entry name" value="ATPase_AAA_core"/>
</dbReference>
<evidence type="ECO:0000256" key="5">
    <source>
        <dbReference type="ARBA" id="ARBA00022741"/>
    </source>
</evidence>
<evidence type="ECO:0000256" key="3">
    <source>
        <dbReference type="ARBA" id="ARBA00020776"/>
    </source>
</evidence>
<comment type="similarity">
    <text evidence="2">Belongs to the AAA ATPase family. RarA/MGS1/WRNIP1 subfamily.</text>
</comment>